<protein>
    <submittedName>
        <fullName evidence="5">ABC transporter substrate-binding protein</fullName>
    </submittedName>
</protein>
<reference evidence="5" key="2">
    <citation type="submission" date="2020-09" db="EMBL/GenBank/DDBJ databases">
        <authorList>
            <person name="Sun Q."/>
            <person name="Zhou Y."/>
        </authorList>
    </citation>
    <scope>NUCLEOTIDE SEQUENCE</scope>
    <source>
        <strain evidence="5">CGMCC 1.12987</strain>
    </source>
</reference>
<feature type="domain" description="Fe/B12 periplasmic-binding" evidence="4">
    <location>
        <begin position="91"/>
        <end position="337"/>
    </location>
</feature>
<dbReference type="CDD" id="cd01143">
    <property type="entry name" value="YvrC"/>
    <property type="match status" value="1"/>
</dbReference>
<dbReference type="SUPFAM" id="SSF53807">
    <property type="entry name" value="Helical backbone' metal receptor"/>
    <property type="match status" value="1"/>
</dbReference>
<dbReference type="InterPro" id="IPR002491">
    <property type="entry name" value="ABC_transptr_periplasmic_BD"/>
</dbReference>
<evidence type="ECO:0000259" key="4">
    <source>
        <dbReference type="PROSITE" id="PS50983"/>
    </source>
</evidence>
<dbReference type="PROSITE" id="PS50983">
    <property type="entry name" value="FE_B12_PBP"/>
    <property type="match status" value="1"/>
</dbReference>
<dbReference type="InterPro" id="IPR050902">
    <property type="entry name" value="ABC_Transporter_SBP"/>
</dbReference>
<dbReference type="PROSITE" id="PS51257">
    <property type="entry name" value="PROKAR_LIPOPROTEIN"/>
    <property type="match status" value="1"/>
</dbReference>
<dbReference type="PANTHER" id="PTHR30535:SF34">
    <property type="entry name" value="MOLYBDATE-BINDING PROTEIN MOLA"/>
    <property type="match status" value="1"/>
</dbReference>
<evidence type="ECO:0000256" key="3">
    <source>
        <dbReference type="SAM" id="SignalP"/>
    </source>
</evidence>
<reference evidence="5" key="1">
    <citation type="journal article" date="2014" name="Int. J. Syst. Evol. Microbiol.">
        <title>Complete genome sequence of Corynebacterium casei LMG S-19264T (=DSM 44701T), isolated from a smear-ripened cheese.</title>
        <authorList>
            <consortium name="US DOE Joint Genome Institute (JGI-PGF)"/>
            <person name="Walter F."/>
            <person name="Albersmeier A."/>
            <person name="Kalinowski J."/>
            <person name="Ruckert C."/>
        </authorList>
    </citation>
    <scope>NUCLEOTIDE SEQUENCE</scope>
    <source>
        <strain evidence="5">CGMCC 1.12987</strain>
    </source>
</reference>
<name>A0A917FX90_9BACL</name>
<dbReference type="Gene3D" id="3.40.50.1980">
    <property type="entry name" value="Nitrogenase molybdenum iron protein domain"/>
    <property type="match status" value="2"/>
</dbReference>
<gene>
    <name evidence="5" type="ORF">GCM10010916_30620</name>
</gene>
<dbReference type="InterPro" id="IPR054828">
    <property type="entry name" value="Vit_B12_bind_prot"/>
</dbReference>
<dbReference type="Pfam" id="PF01497">
    <property type="entry name" value="Peripla_BP_2"/>
    <property type="match status" value="1"/>
</dbReference>
<proteinExistence type="inferred from homology"/>
<comment type="caution">
    <text evidence="5">The sequence shown here is derived from an EMBL/GenBank/DDBJ whole genome shotgun (WGS) entry which is preliminary data.</text>
</comment>
<evidence type="ECO:0000313" key="6">
    <source>
        <dbReference type="Proteomes" id="UP000644756"/>
    </source>
</evidence>
<dbReference type="AlphaFoldDB" id="A0A917FX90"/>
<dbReference type="RefSeq" id="WP_188531949.1">
    <property type="nucleotide sequence ID" value="NZ_BMGR01000010.1"/>
</dbReference>
<evidence type="ECO:0000313" key="5">
    <source>
        <dbReference type="EMBL" id="GGG11647.1"/>
    </source>
</evidence>
<feature type="signal peptide" evidence="3">
    <location>
        <begin position="1"/>
        <end position="29"/>
    </location>
</feature>
<keyword evidence="6" id="KW-1185">Reference proteome</keyword>
<accession>A0A917FX90</accession>
<dbReference type="GO" id="GO:0071281">
    <property type="term" value="P:cellular response to iron ion"/>
    <property type="evidence" value="ECO:0007669"/>
    <property type="project" value="TreeGrafter"/>
</dbReference>
<dbReference type="EMBL" id="BMGR01000010">
    <property type="protein sequence ID" value="GGG11647.1"/>
    <property type="molecule type" value="Genomic_DNA"/>
</dbReference>
<comment type="similarity">
    <text evidence="1">Belongs to the bacterial solute-binding protein 8 family.</text>
</comment>
<evidence type="ECO:0000256" key="1">
    <source>
        <dbReference type="ARBA" id="ARBA00008814"/>
    </source>
</evidence>
<keyword evidence="2 3" id="KW-0732">Signal</keyword>
<dbReference type="Proteomes" id="UP000644756">
    <property type="component" value="Unassembled WGS sequence"/>
</dbReference>
<feature type="chain" id="PRO_5039260903" evidence="3">
    <location>
        <begin position="30"/>
        <end position="339"/>
    </location>
</feature>
<organism evidence="5 6">
    <name type="scientific">Paenibacillus abyssi</name>
    <dbReference type="NCBI Taxonomy" id="1340531"/>
    <lineage>
        <taxon>Bacteria</taxon>
        <taxon>Bacillati</taxon>
        <taxon>Bacillota</taxon>
        <taxon>Bacilli</taxon>
        <taxon>Bacillales</taxon>
        <taxon>Paenibacillaceae</taxon>
        <taxon>Paenibacillus</taxon>
    </lineage>
</organism>
<evidence type="ECO:0000256" key="2">
    <source>
        <dbReference type="ARBA" id="ARBA00022729"/>
    </source>
</evidence>
<dbReference type="NCBIfam" id="NF038402">
    <property type="entry name" value="TroA_like"/>
    <property type="match status" value="1"/>
</dbReference>
<dbReference type="PANTHER" id="PTHR30535">
    <property type="entry name" value="VITAMIN B12-BINDING PROTEIN"/>
    <property type="match status" value="1"/>
</dbReference>
<sequence>MKEKTILKWNGLKKSALAVLLIVMMILAACGSNEPAANNSALNDPASAVNETNADNANAEGTAEAAGQTEYPLTMVDVTGTEIVFEQAPTMVVTLVPSATETLFAVGAGEEVIGVDEWSNYPEEAAAKPKIGDLTTNIESVSAMNPDLVVASASMNAQAIEQLRALGVTVFASNPKTLDETIAHIEEIGVIMNKQEQASAVAEEMRAVKQQVVEAVKDAPKKRVYLEFSPGYSVGKGEFLDELLTLAGGENIAGDQEGWFQIDAETVLQSNPEVIIYPDMGEDKTILELIQSRPGWDQIDAVKNDQVFAVANDPLVRVGPRLTDGLLEMAKAIHPDLVK</sequence>